<name>A0AAN7KAX6_TRANT</name>
<keyword evidence="5 8" id="KW-1133">Transmembrane helix</keyword>
<evidence type="ECO:0000256" key="3">
    <source>
        <dbReference type="ARBA" id="ARBA00022679"/>
    </source>
</evidence>
<comment type="domain">
    <text evidence="8">The DHHC domain is required for palmitoyltransferase activity.</text>
</comment>
<dbReference type="GO" id="GO:0006612">
    <property type="term" value="P:protein targeting to membrane"/>
    <property type="evidence" value="ECO:0007669"/>
    <property type="project" value="TreeGrafter"/>
</dbReference>
<evidence type="ECO:0000313" key="11">
    <source>
        <dbReference type="Proteomes" id="UP001346149"/>
    </source>
</evidence>
<keyword evidence="6 8" id="KW-0472">Membrane</keyword>
<dbReference type="EMBL" id="JAXQNO010000024">
    <property type="protein sequence ID" value="KAK4763077.1"/>
    <property type="molecule type" value="Genomic_DNA"/>
</dbReference>
<dbReference type="PANTHER" id="PTHR22883">
    <property type="entry name" value="ZINC FINGER DHHC DOMAIN CONTAINING PROTEIN"/>
    <property type="match status" value="1"/>
</dbReference>
<dbReference type="InterPro" id="IPR039859">
    <property type="entry name" value="PFA4/ZDH16/20/ERF2-like"/>
</dbReference>
<dbReference type="GO" id="GO:0019706">
    <property type="term" value="F:protein-cysteine S-palmitoyltransferase activity"/>
    <property type="evidence" value="ECO:0007669"/>
    <property type="project" value="UniProtKB-EC"/>
</dbReference>
<feature type="domain" description="Palmitoyltransferase DHHC" evidence="9">
    <location>
        <begin position="143"/>
        <end position="207"/>
    </location>
</feature>
<evidence type="ECO:0000313" key="10">
    <source>
        <dbReference type="EMBL" id="KAK4763077.1"/>
    </source>
</evidence>
<gene>
    <name evidence="10" type="ORF">SAY86_008845</name>
</gene>
<dbReference type="PROSITE" id="PS50216">
    <property type="entry name" value="DHHC"/>
    <property type="match status" value="1"/>
</dbReference>
<keyword evidence="11" id="KW-1185">Reference proteome</keyword>
<dbReference type="Proteomes" id="UP001346149">
    <property type="component" value="Unassembled WGS sequence"/>
</dbReference>
<evidence type="ECO:0000256" key="5">
    <source>
        <dbReference type="ARBA" id="ARBA00022989"/>
    </source>
</evidence>
<dbReference type="PANTHER" id="PTHR22883:SF127">
    <property type="entry name" value="ZDHHC-TYPE PALMITOYLTRANSFERASE 3-RELATED"/>
    <property type="match status" value="1"/>
</dbReference>
<evidence type="ECO:0000259" key="9">
    <source>
        <dbReference type="Pfam" id="PF01529"/>
    </source>
</evidence>
<accession>A0AAN7KAX6</accession>
<feature type="transmembrane region" description="Helical" evidence="8">
    <location>
        <begin position="46"/>
        <end position="64"/>
    </location>
</feature>
<dbReference type="GO" id="GO:0005783">
    <property type="term" value="C:endoplasmic reticulum"/>
    <property type="evidence" value="ECO:0007669"/>
    <property type="project" value="TreeGrafter"/>
</dbReference>
<feature type="transmembrane region" description="Helical" evidence="8">
    <location>
        <begin position="184"/>
        <end position="203"/>
    </location>
</feature>
<dbReference type="InterPro" id="IPR001594">
    <property type="entry name" value="Palmitoyltrfase_DHHC"/>
</dbReference>
<protein>
    <recommendedName>
        <fullName evidence="8">S-acyltransferase</fullName>
        <ecNumber evidence="8">2.3.1.225</ecNumber>
    </recommendedName>
    <alternativeName>
        <fullName evidence="8">Palmitoyltransferase</fullName>
    </alternativeName>
</protein>
<dbReference type="EC" id="2.3.1.225" evidence="8"/>
<feature type="transmembrane region" description="Helical" evidence="8">
    <location>
        <begin position="70"/>
        <end position="94"/>
    </location>
</feature>
<evidence type="ECO:0000256" key="7">
    <source>
        <dbReference type="ARBA" id="ARBA00023315"/>
    </source>
</evidence>
<organism evidence="10 11">
    <name type="scientific">Trapa natans</name>
    <name type="common">Water chestnut</name>
    <dbReference type="NCBI Taxonomy" id="22666"/>
    <lineage>
        <taxon>Eukaryota</taxon>
        <taxon>Viridiplantae</taxon>
        <taxon>Streptophyta</taxon>
        <taxon>Embryophyta</taxon>
        <taxon>Tracheophyta</taxon>
        <taxon>Spermatophyta</taxon>
        <taxon>Magnoliopsida</taxon>
        <taxon>eudicotyledons</taxon>
        <taxon>Gunneridae</taxon>
        <taxon>Pentapetalae</taxon>
        <taxon>rosids</taxon>
        <taxon>malvids</taxon>
        <taxon>Myrtales</taxon>
        <taxon>Lythraceae</taxon>
        <taxon>Trapa</taxon>
    </lineage>
</organism>
<proteinExistence type="inferred from homology"/>
<dbReference type="GO" id="GO:0005794">
    <property type="term" value="C:Golgi apparatus"/>
    <property type="evidence" value="ECO:0007669"/>
    <property type="project" value="TreeGrafter"/>
</dbReference>
<sequence length="222" mass="24146">MEDCGGRGNLVPSAKSIGRFTVSCFFVFLTQLSLALVPRLFSTSSLLTRLSLSAAVFLVVIGLGGRCRRLIGVSASAPAFVVVSILYTWGVYAVFVRQAVSGFMNILFNGEVFLLMIGLCRMFSGDPGVVSNEAPEASRLAECQNESFSLAGRVRFCQSCKAYIKGFDHHCPAFGNCIGQNNHFLFMALLVGLLLTEGSFVACSYKCKSFYIICNQTEARIH</sequence>
<evidence type="ECO:0000256" key="6">
    <source>
        <dbReference type="ARBA" id="ARBA00023136"/>
    </source>
</evidence>
<evidence type="ECO:0000256" key="4">
    <source>
        <dbReference type="ARBA" id="ARBA00022692"/>
    </source>
</evidence>
<keyword evidence="7 8" id="KW-0012">Acyltransferase</keyword>
<comment type="catalytic activity">
    <reaction evidence="8">
        <text>L-cysteinyl-[protein] + hexadecanoyl-CoA = S-hexadecanoyl-L-cysteinyl-[protein] + CoA</text>
        <dbReference type="Rhea" id="RHEA:36683"/>
        <dbReference type="Rhea" id="RHEA-COMP:10131"/>
        <dbReference type="Rhea" id="RHEA-COMP:11032"/>
        <dbReference type="ChEBI" id="CHEBI:29950"/>
        <dbReference type="ChEBI" id="CHEBI:57287"/>
        <dbReference type="ChEBI" id="CHEBI:57379"/>
        <dbReference type="ChEBI" id="CHEBI:74151"/>
        <dbReference type="EC" id="2.3.1.225"/>
    </reaction>
</comment>
<evidence type="ECO:0000256" key="1">
    <source>
        <dbReference type="ARBA" id="ARBA00004127"/>
    </source>
</evidence>
<evidence type="ECO:0000256" key="8">
    <source>
        <dbReference type="RuleBase" id="RU079119"/>
    </source>
</evidence>
<evidence type="ECO:0000256" key="2">
    <source>
        <dbReference type="ARBA" id="ARBA00008574"/>
    </source>
</evidence>
<comment type="similarity">
    <text evidence="2 8">Belongs to the DHHC palmitoyltransferase family.</text>
</comment>
<reference evidence="10 11" key="1">
    <citation type="journal article" date="2023" name="Hortic Res">
        <title>Pangenome of water caltrop reveals structural variations and asymmetric subgenome divergence after allopolyploidization.</title>
        <authorList>
            <person name="Zhang X."/>
            <person name="Chen Y."/>
            <person name="Wang L."/>
            <person name="Yuan Y."/>
            <person name="Fang M."/>
            <person name="Shi L."/>
            <person name="Lu R."/>
            <person name="Comes H.P."/>
            <person name="Ma Y."/>
            <person name="Chen Y."/>
            <person name="Huang G."/>
            <person name="Zhou Y."/>
            <person name="Zheng Z."/>
            <person name="Qiu Y."/>
        </authorList>
    </citation>
    <scope>NUCLEOTIDE SEQUENCE [LARGE SCALE GENOMIC DNA]</scope>
    <source>
        <strain evidence="10">F231</strain>
    </source>
</reference>
<dbReference type="Pfam" id="PF01529">
    <property type="entry name" value="DHHC"/>
    <property type="match status" value="1"/>
</dbReference>
<comment type="subcellular location">
    <subcellularLocation>
        <location evidence="1">Endomembrane system</location>
        <topology evidence="1">Multi-pass membrane protein</topology>
    </subcellularLocation>
</comment>
<comment type="caution">
    <text evidence="10">The sequence shown here is derived from an EMBL/GenBank/DDBJ whole genome shotgun (WGS) entry which is preliminary data.</text>
</comment>
<feature type="transmembrane region" description="Helical" evidence="8">
    <location>
        <begin position="17"/>
        <end position="37"/>
    </location>
</feature>
<dbReference type="AlphaFoldDB" id="A0AAN7KAX6"/>
<keyword evidence="3 8" id="KW-0808">Transferase</keyword>
<keyword evidence="4 8" id="KW-0812">Transmembrane</keyword>